<feature type="region of interest" description="Disordered" evidence="1">
    <location>
        <begin position="147"/>
        <end position="168"/>
    </location>
</feature>
<gene>
    <name evidence="2" type="ORF">V6N11_014076</name>
    <name evidence="3" type="ORF">V6N11_053155</name>
</gene>
<organism evidence="3 4">
    <name type="scientific">Hibiscus sabdariffa</name>
    <name type="common">roselle</name>
    <dbReference type="NCBI Taxonomy" id="183260"/>
    <lineage>
        <taxon>Eukaryota</taxon>
        <taxon>Viridiplantae</taxon>
        <taxon>Streptophyta</taxon>
        <taxon>Embryophyta</taxon>
        <taxon>Tracheophyta</taxon>
        <taxon>Spermatophyta</taxon>
        <taxon>Magnoliopsida</taxon>
        <taxon>eudicotyledons</taxon>
        <taxon>Gunneridae</taxon>
        <taxon>Pentapetalae</taxon>
        <taxon>rosids</taxon>
        <taxon>malvids</taxon>
        <taxon>Malvales</taxon>
        <taxon>Malvaceae</taxon>
        <taxon>Malvoideae</taxon>
        <taxon>Hibiscus</taxon>
    </lineage>
</organism>
<dbReference type="Proteomes" id="UP001396334">
    <property type="component" value="Unassembled WGS sequence"/>
</dbReference>
<sequence length="198" mass="22274">MTSHFQMLLSEEHGKASIWWDQVQARHVESGLSTSSKGRGKAKEKDHKGAPKVIGDRPLQSGEERDPFSLPSIYMARFTNIIESQGSILLVAQSLDLSIVQALKAPSGHGHNYYIRQGLEASYQRLSARTRLGLVSSARPFCLARLRPMNSSERGGRPADGDRQRSASTRRSHYFDSFYAIMNSTELSRFQRNLSFWS</sequence>
<dbReference type="EMBL" id="JBBPBN010000257">
    <property type="protein sequence ID" value="KAK8491952.1"/>
    <property type="molecule type" value="Genomic_DNA"/>
</dbReference>
<evidence type="ECO:0000313" key="3">
    <source>
        <dbReference type="EMBL" id="KAK9047308.1"/>
    </source>
</evidence>
<name>A0ABR2UC68_9ROSI</name>
<protein>
    <submittedName>
        <fullName evidence="3">Uncharacterized protein</fullName>
    </submittedName>
</protein>
<feature type="region of interest" description="Disordered" evidence="1">
    <location>
        <begin position="30"/>
        <end position="66"/>
    </location>
</feature>
<keyword evidence="4" id="KW-1185">Reference proteome</keyword>
<comment type="caution">
    <text evidence="3">The sequence shown here is derived from an EMBL/GenBank/DDBJ whole genome shotgun (WGS) entry which is preliminary data.</text>
</comment>
<feature type="compositionally biased region" description="Basic and acidic residues" evidence="1">
    <location>
        <begin position="154"/>
        <end position="165"/>
    </location>
</feature>
<reference evidence="3 4" key="1">
    <citation type="journal article" date="2024" name="G3 (Bethesda)">
        <title>Genome assembly of Hibiscus sabdariffa L. provides insights into metabolisms of medicinal natural products.</title>
        <authorList>
            <person name="Kim T."/>
        </authorList>
    </citation>
    <scope>NUCLEOTIDE SEQUENCE [LARGE SCALE GENOMIC DNA]</scope>
    <source>
        <strain evidence="3">TK-2024</strain>
        <tissue evidence="3">Old leaves</tissue>
    </source>
</reference>
<evidence type="ECO:0000256" key="1">
    <source>
        <dbReference type="SAM" id="MobiDB-lite"/>
    </source>
</evidence>
<proteinExistence type="predicted"/>
<accession>A0ABR2UC68</accession>
<evidence type="ECO:0000313" key="2">
    <source>
        <dbReference type="EMBL" id="KAK8491952.1"/>
    </source>
</evidence>
<dbReference type="EMBL" id="JBBPBN010000001">
    <property type="protein sequence ID" value="KAK9047308.1"/>
    <property type="molecule type" value="Genomic_DNA"/>
</dbReference>
<evidence type="ECO:0000313" key="4">
    <source>
        <dbReference type="Proteomes" id="UP001396334"/>
    </source>
</evidence>